<evidence type="ECO:0000313" key="3">
    <source>
        <dbReference type="Proteomes" id="UP000000254"/>
    </source>
</evidence>
<dbReference type="OrthoDB" id="377500at2157"/>
<dbReference type="Pfam" id="PF01022">
    <property type="entry name" value="HTH_5"/>
    <property type="match status" value="1"/>
</dbReference>
<organism evidence="2 3">
    <name type="scientific">Staphylothermus marinus (strain ATCC 43588 / DSM 3639 / JCM 9404 / F1)</name>
    <dbReference type="NCBI Taxonomy" id="399550"/>
    <lineage>
        <taxon>Archaea</taxon>
        <taxon>Thermoproteota</taxon>
        <taxon>Thermoprotei</taxon>
        <taxon>Desulfurococcales</taxon>
        <taxon>Desulfurococcaceae</taxon>
        <taxon>Staphylothermus</taxon>
    </lineage>
</organism>
<dbReference type="AlphaFoldDB" id="A3DP26"/>
<dbReference type="CDD" id="cd00090">
    <property type="entry name" value="HTH_ARSR"/>
    <property type="match status" value="1"/>
</dbReference>
<sequence>MVEQVFTSKSLDEIRSLKYMIKNNILIINDLYGLIKLGDILSSKTRRLILYHLSRNNGLSIKELSEITRLPVSVISKHVKKLEDAGLVISGLKNGNRGLRKIVIKRVSKIIVNL</sequence>
<feature type="domain" description="HTH arsR-type" evidence="1">
    <location>
        <begin position="36"/>
        <end position="113"/>
    </location>
</feature>
<gene>
    <name evidence="2" type="ordered locus">Smar_1295</name>
</gene>
<dbReference type="Gene3D" id="1.10.10.10">
    <property type="entry name" value="Winged helix-like DNA-binding domain superfamily/Winged helix DNA-binding domain"/>
    <property type="match status" value="1"/>
</dbReference>
<evidence type="ECO:0000313" key="2">
    <source>
        <dbReference type="EMBL" id="ABN70386.1"/>
    </source>
</evidence>
<reference evidence="3" key="1">
    <citation type="journal article" date="2009" name="BMC Genomics">
        <title>The complete genome sequence of Staphylothermus marinus reveals differences in sulfur metabolism among heterotrophic Crenarchaeota.</title>
        <authorList>
            <person name="Anderson I.J."/>
            <person name="Dharmarajan L."/>
            <person name="Rodriguez J."/>
            <person name="Hooper S."/>
            <person name="Porat I."/>
            <person name="Ulrich L.E."/>
            <person name="Elkins J.G."/>
            <person name="Mavromatis K."/>
            <person name="Sun H."/>
            <person name="Land M."/>
            <person name="Lapidus A."/>
            <person name="Lucas S."/>
            <person name="Barry K."/>
            <person name="Huber H."/>
            <person name="Zhulin I.B."/>
            <person name="Whitman W.B."/>
            <person name="Mukhopadhyay B."/>
            <person name="Woese C."/>
            <person name="Bristow J."/>
            <person name="Kyrpides N."/>
        </authorList>
    </citation>
    <scope>NUCLEOTIDE SEQUENCE [LARGE SCALE GENOMIC DNA]</scope>
    <source>
        <strain evidence="3">ATCC 43588 / DSM 3639 / JCM 9404 / F1</strain>
    </source>
</reference>
<dbReference type="eggNOG" id="arCOG01679">
    <property type="taxonomic scope" value="Archaea"/>
</dbReference>
<dbReference type="SUPFAM" id="SSF46785">
    <property type="entry name" value="Winged helix' DNA-binding domain"/>
    <property type="match status" value="1"/>
</dbReference>
<proteinExistence type="predicted"/>
<dbReference type="HOGENOM" id="CLU_2115580_0_0_2"/>
<dbReference type="Proteomes" id="UP000000254">
    <property type="component" value="Chromosome"/>
</dbReference>
<dbReference type="EMBL" id="CP000575">
    <property type="protein sequence ID" value="ABN70386.1"/>
    <property type="molecule type" value="Genomic_DNA"/>
</dbReference>
<dbReference type="InterPro" id="IPR036388">
    <property type="entry name" value="WH-like_DNA-bd_sf"/>
</dbReference>
<dbReference type="GO" id="GO:0003700">
    <property type="term" value="F:DNA-binding transcription factor activity"/>
    <property type="evidence" value="ECO:0007669"/>
    <property type="project" value="InterPro"/>
</dbReference>
<protein>
    <submittedName>
        <fullName evidence="2">Regulatory protein, ArsR</fullName>
    </submittedName>
</protein>
<dbReference type="GeneID" id="4907581"/>
<name>A3DP26_STAMF</name>
<reference evidence="2 3" key="2">
    <citation type="journal article" date="2009" name="Stand. Genomic Sci.">
        <title>Complete genome sequence of Staphylothermus marinus Stetter and Fiala 1986 type strain F1.</title>
        <authorList>
            <person name="Anderson I.J."/>
            <person name="Sun H."/>
            <person name="Lapidus A."/>
            <person name="Copeland A."/>
            <person name="Glavina Del Rio T."/>
            <person name="Tice H."/>
            <person name="Dalin E."/>
            <person name="Lucas S."/>
            <person name="Barry K."/>
            <person name="Land M."/>
            <person name="Richardson P."/>
            <person name="Huber H."/>
            <person name="Kyrpides N.C."/>
        </authorList>
    </citation>
    <scope>NUCLEOTIDE SEQUENCE [LARGE SCALE GENOMIC DNA]</scope>
    <source>
        <strain evidence="3">ATCC 43588 / DSM 3639 / JCM 9404 / F1</strain>
    </source>
</reference>
<dbReference type="InterPro" id="IPR036390">
    <property type="entry name" value="WH_DNA-bd_sf"/>
</dbReference>
<dbReference type="SMART" id="SM00418">
    <property type="entry name" value="HTH_ARSR"/>
    <property type="match status" value="1"/>
</dbReference>
<accession>A3DP26</accession>
<dbReference type="STRING" id="399550.Smar_1295"/>
<dbReference type="RefSeq" id="WP_011839577.1">
    <property type="nucleotide sequence ID" value="NC_009033.1"/>
</dbReference>
<dbReference type="InterPro" id="IPR001845">
    <property type="entry name" value="HTH_ArsR_DNA-bd_dom"/>
</dbReference>
<evidence type="ECO:0000259" key="1">
    <source>
        <dbReference type="SMART" id="SM00418"/>
    </source>
</evidence>
<dbReference type="KEGG" id="smr:Smar_1295"/>
<dbReference type="InterPro" id="IPR011991">
    <property type="entry name" value="ArsR-like_HTH"/>
</dbReference>
<keyword evidence="3" id="KW-1185">Reference proteome</keyword>